<dbReference type="EnsemblMetazoa" id="G28910.1">
    <property type="protein sequence ID" value="G28910.1:cds"/>
    <property type="gene ID" value="G28910"/>
</dbReference>
<dbReference type="AlphaFoldDB" id="A0A8W8LLR6"/>
<evidence type="ECO:0000256" key="1">
    <source>
        <dbReference type="SAM" id="SignalP"/>
    </source>
</evidence>
<name>A0A8W8LLR6_MAGGI</name>
<protein>
    <recommendedName>
        <fullName evidence="2">Apple domain-containing protein</fullName>
    </recommendedName>
</protein>
<feature type="domain" description="Apple" evidence="2">
    <location>
        <begin position="138"/>
        <end position="212"/>
    </location>
</feature>
<evidence type="ECO:0000259" key="2">
    <source>
        <dbReference type="PROSITE" id="PS50948"/>
    </source>
</evidence>
<dbReference type="PROSITE" id="PS50948">
    <property type="entry name" value="PAN"/>
    <property type="match status" value="1"/>
</dbReference>
<keyword evidence="1" id="KW-0732">Signal</keyword>
<dbReference type="InterPro" id="IPR003609">
    <property type="entry name" value="Pan_app"/>
</dbReference>
<dbReference type="InterPro" id="IPR051941">
    <property type="entry name" value="BG_Antigen-Binding_Lectin"/>
</dbReference>
<organism evidence="3 4">
    <name type="scientific">Magallana gigas</name>
    <name type="common">Pacific oyster</name>
    <name type="synonym">Crassostrea gigas</name>
    <dbReference type="NCBI Taxonomy" id="29159"/>
    <lineage>
        <taxon>Eukaryota</taxon>
        <taxon>Metazoa</taxon>
        <taxon>Spiralia</taxon>
        <taxon>Lophotrochozoa</taxon>
        <taxon>Mollusca</taxon>
        <taxon>Bivalvia</taxon>
        <taxon>Autobranchia</taxon>
        <taxon>Pteriomorphia</taxon>
        <taxon>Ostreida</taxon>
        <taxon>Ostreoidea</taxon>
        <taxon>Ostreidae</taxon>
        <taxon>Magallana</taxon>
    </lineage>
</organism>
<proteinExistence type="predicted"/>
<reference evidence="3" key="1">
    <citation type="submission" date="2022-08" db="UniProtKB">
        <authorList>
            <consortium name="EnsemblMetazoa"/>
        </authorList>
    </citation>
    <scope>IDENTIFICATION</scope>
    <source>
        <strain evidence="3">05x7-T-G4-1.051#20</strain>
    </source>
</reference>
<dbReference type="Gene3D" id="2.60.120.260">
    <property type="entry name" value="Galactose-binding domain-like"/>
    <property type="match status" value="2"/>
</dbReference>
<evidence type="ECO:0000313" key="3">
    <source>
        <dbReference type="EnsemblMetazoa" id="G28910.1:cds"/>
    </source>
</evidence>
<feature type="signal peptide" evidence="1">
    <location>
        <begin position="1"/>
        <end position="23"/>
    </location>
</feature>
<accession>A0A8W8LLR6</accession>
<dbReference type="PANTHER" id="PTHR45713:SF6">
    <property type="entry name" value="F5_8 TYPE C DOMAIN-CONTAINING PROTEIN"/>
    <property type="match status" value="1"/>
</dbReference>
<evidence type="ECO:0000313" key="4">
    <source>
        <dbReference type="Proteomes" id="UP000005408"/>
    </source>
</evidence>
<feature type="chain" id="PRO_5036502545" description="Apple domain-containing protein" evidence="1">
    <location>
        <begin position="24"/>
        <end position="248"/>
    </location>
</feature>
<keyword evidence="4" id="KW-1185">Reference proteome</keyword>
<sequence length="248" mass="28469">MLKTKRVLQIFLFLAIFREKIYGREFIRCPDLEGIHRDAASFLDFILSSRLSCGSKCTEHKDQCWSYAWNGATKQCMLFSDRCSTDFITDQHQNNWVHYKVQVLFDIAINKTAVQSSTFENNVADGAVDGNRGTDLKCPNLNGVAREELRLLDLLLGSRLSCGTKCTEHKDKCWSYAWNKYTNRCMLYSERCSNESQTFQEENNWEHYTVQVPVLSDIALGKPAAQSSMYLNYAAESAVDGNREMLIY</sequence>
<dbReference type="Pfam" id="PF00024">
    <property type="entry name" value="PAN_1"/>
    <property type="match status" value="2"/>
</dbReference>
<dbReference type="Proteomes" id="UP000005408">
    <property type="component" value="Unassembled WGS sequence"/>
</dbReference>
<dbReference type="PANTHER" id="PTHR45713">
    <property type="entry name" value="FTP DOMAIN-CONTAINING PROTEIN"/>
    <property type="match status" value="1"/>
</dbReference>